<organism evidence="1 2">
    <name type="scientific">Marasmius oreades</name>
    <name type="common">fairy-ring Marasmius</name>
    <dbReference type="NCBI Taxonomy" id="181124"/>
    <lineage>
        <taxon>Eukaryota</taxon>
        <taxon>Fungi</taxon>
        <taxon>Dikarya</taxon>
        <taxon>Basidiomycota</taxon>
        <taxon>Agaricomycotina</taxon>
        <taxon>Agaricomycetes</taxon>
        <taxon>Agaricomycetidae</taxon>
        <taxon>Agaricales</taxon>
        <taxon>Marasmiineae</taxon>
        <taxon>Marasmiaceae</taxon>
        <taxon>Marasmius</taxon>
    </lineage>
</organism>
<sequence length="403" mass="44934">MSPGQTSGCSASFHRNVPTSLQDHQLPAPATALLKGKKKEYLRGALCHLMTQEGVPTVIPSLGEGKFQDYLLLFSALGIVVQLVDTIVKRRDCMAEEKQTNDLPIKAGVLLTLQECNDMVSLYVLLTKHGLLPNDHSPLAGDYKKLDELDAYLKSVGCLDPNFARWVPKIFKLFQCTAFLMNISYSKWLTCILSANIVFYPVHNPPPTCSATILTLVDIMRLVISRHTPLPDSLYGDPLISKFIDTVLLPRLADTDTKHNRHFTIHAEIALALYLQRGGLLQSTYPFMGLSKLSCTVCTELMPLITSGPYFLLPMHPLTTHCKTYRSWVYPNHISNPQIKVQCVSQFQKLLLREFVEFAEGQTSGQSSDSTIDPQGLSFNAEDAAHFEALCQRSLEYMLKLSG</sequence>
<gene>
    <name evidence="1" type="ORF">E1B28_000357</name>
</gene>
<name>A0A9P8AED3_9AGAR</name>
<dbReference type="GeneID" id="66069433"/>
<accession>A0A9P8AED3</accession>
<keyword evidence="2" id="KW-1185">Reference proteome</keyword>
<evidence type="ECO:0000313" key="2">
    <source>
        <dbReference type="Proteomes" id="UP001049176"/>
    </source>
</evidence>
<dbReference type="EMBL" id="CM032181">
    <property type="protein sequence ID" value="KAG7098398.1"/>
    <property type="molecule type" value="Genomic_DNA"/>
</dbReference>
<dbReference type="Pfam" id="PF14441">
    <property type="entry name" value="OTT_1508_deam"/>
    <property type="match status" value="1"/>
</dbReference>
<evidence type="ECO:0000313" key="1">
    <source>
        <dbReference type="EMBL" id="KAG7098398.1"/>
    </source>
</evidence>
<dbReference type="AlphaFoldDB" id="A0A9P8AED3"/>
<reference evidence="1" key="1">
    <citation type="journal article" date="2021" name="Genome Biol. Evol.">
        <title>The assembled and annotated genome of the fairy-ring fungus Marasmius oreades.</title>
        <authorList>
            <person name="Hiltunen M."/>
            <person name="Ament-Velasquez S.L."/>
            <person name="Johannesson H."/>
        </authorList>
    </citation>
    <scope>NUCLEOTIDE SEQUENCE</scope>
    <source>
        <strain evidence="1">03SP1</strain>
    </source>
</reference>
<dbReference type="InterPro" id="IPR027796">
    <property type="entry name" value="OTT_1508_deam-like"/>
</dbReference>
<dbReference type="KEGG" id="more:E1B28_000357"/>
<protein>
    <submittedName>
        <fullName evidence="1">Uncharacterized protein</fullName>
    </submittedName>
</protein>
<dbReference type="RefSeq" id="XP_043014868.1">
    <property type="nucleotide sequence ID" value="XM_043146168.1"/>
</dbReference>
<comment type="caution">
    <text evidence="1">The sequence shown here is derived from an EMBL/GenBank/DDBJ whole genome shotgun (WGS) entry which is preliminary data.</text>
</comment>
<dbReference type="OrthoDB" id="3246781at2759"/>
<proteinExistence type="predicted"/>
<dbReference type="Proteomes" id="UP001049176">
    <property type="component" value="Chromosome 1"/>
</dbReference>